<gene>
    <name evidence="7" type="ORF">ACFVKH_01635</name>
</gene>
<dbReference type="InterPro" id="IPR036188">
    <property type="entry name" value="FAD/NAD-bd_sf"/>
</dbReference>
<comment type="caution">
    <text evidence="7">The sequence shown here is derived from an EMBL/GenBank/DDBJ whole genome shotgun (WGS) entry which is preliminary data.</text>
</comment>
<evidence type="ECO:0000256" key="2">
    <source>
        <dbReference type="ARBA" id="ARBA00005272"/>
    </source>
</evidence>
<comment type="similarity">
    <text evidence="2">Belongs to the NADH dehydrogenase family.</text>
</comment>
<sequence length="427" mass="47603">MDYQLSQRHPAAESAGLRATPSKPHICILGGGFGGLYTAVYLQKFRATRGDRVQITLIDRNERFLFTPLLYELITNELQTWEIAPTYQQLLAKTNVQFRQDTVQGFDLQARRVDLGTGAFLHYDYLVVATGSQARYVPVPGLQAHSLPFRTLIDAERLKMRLQELQQRSQPKLQLLIIGAGPSGVELACKLADQLGDRAHVVLADLGQQILTPFSDSLRRAASRALAQRGVEVLLETGAVQVEAQRTQLKQGDRLFWQPTDLLLWTAGTQPHPWMGYHPIAQNAQGQYLTRPTLQLQGYPEVFVVGDVATVQSKRGGPAPNTAQAAYQAADRVAKNLKAAITGKKLKPFHYSHLGDMLTLGIGSAVVDSSLGLTLTGKLAAIARRGVYTHRLPTWPHRLKVCGHLLRTGLRRLWQAMKRWRQWLKMT</sequence>
<dbReference type="PRINTS" id="PR00469">
    <property type="entry name" value="PNDRDTASEII"/>
</dbReference>
<evidence type="ECO:0000256" key="1">
    <source>
        <dbReference type="ARBA" id="ARBA00001974"/>
    </source>
</evidence>
<proteinExistence type="inferred from homology"/>
<dbReference type="Proteomes" id="UP001600165">
    <property type="component" value="Unassembled WGS sequence"/>
</dbReference>
<evidence type="ECO:0000256" key="3">
    <source>
        <dbReference type="ARBA" id="ARBA00022630"/>
    </source>
</evidence>
<keyword evidence="5 7" id="KW-0560">Oxidoreductase</keyword>
<dbReference type="EMBL" id="JBHZOL010000008">
    <property type="protein sequence ID" value="MFE4104960.1"/>
    <property type="molecule type" value="Genomic_DNA"/>
</dbReference>
<keyword evidence="3" id="KW-0285">Flavoprotein</keyword>
<dbReference type="EC" id="1.6.5.-" evidence="7"/>
<evidence type="ECO:0000313" key="7">
    <source>
        <dbReference type="EMBL" id="MFE4104960.1"/>
    </source>
</evidence>
<name>A0ABW6I9X1_9CYAN</name>
<dbReference type="Gene3D" id="3.50.50.100">
    <property type="match status" value="1"/>
</dbReference>
<reference evidence="7 8" key="1">
    <citation type="submission" date="2024-10" db="EMBL/GenBank/DDBJ databases">
        <authorList>
            <person name="Ratan Roy A."/>
            <person name="Morales Sandoval P.H."/>
            <person name="De Los Santos Villalobos S."/>
            <person name="Chakraborty S."/>
            <person name="Mukherjee J."/>
        </authorList>
    </citation>
    <scope>NUCLEOTIDE SEQUENCE [LARGE SCALE GENOMIC DNA]</scope>
    <source>
        <strain evidence="7 8">S1</strain>
    </source>
</reference>
<evidence type="ECO:0000313" key="8">
    <source>
        <dbReference type="Proteomes" id="UP001600165"/>
    </source>
</evidence>
<evidence type="ECO:0000256" key="5">
    <source>
        <dbReference type="ARBA" id="ARBA00023002"/>
    </source>
</evidence>
<accession>A0ABW6I9X1</accession>
<dbReference type="PRINTS" id="PR00368">
    <property type="entry name" value="FADPNR"/>
</dbReference>
<organism evidence="7 8">
    <name type="scientific">Almyronema epifaneia S1</name>
    <dbReference type="NCBI Taxonomy" id="2991925"/>
    <lineage>
        <taxon>Bacteria</taxon>
        <taxon>Bacillati</taxon>
        <taxon>Cyanobacteriota</taxon>
        <taxon>Cyanophyceae</taxon>
        <taxon>Nodosilineales</taxon>
        <taxon>Nodosilineaceae</taxon>
        <taxon>Almyronema</taxon>
        <taxon>Almyronema epifaneia</taxon>
    </lineage>
</organism>
<dbReference type="InterPro" id="IPR023753">
    <property type="entry name" value="FAD/NAD-binding_dom"/>
</dbReference>
<keyword evidence="4" id="KW-0274">FAD</keyword>
<keyword evidence="8" id="KW-1185">Reference proteome</keyword>
<feature type="domain" description="FAD/NAD(P)-binding" evidence="6">
    <location>
        <begin position="25"/>
        <end position="330"/>
    </location>
</feature>
<comment type="cofactor">
    <cofactor evidence="1">
        <name>FAD</name>
        <dbReference type="ChEBI" id="CHEBI:57692"/>
    </cofactor>
</comment>
<dbReference type="Pfam" id="PF07992">
    <property type="entry name" value="Pyr_redox_2"/>
    <property type="match status" value="1"/>
</dbReference>
<evidence type="ECO:0000256" key="4">
    <source>
        <dbReference type="ARBA" id="ARBA00022827"/>
    </source>
</evidence>
<dbReference type="PANTHER" id="PTHR42913">
    <property type="entry name" value="APOPTOSIS-INDUCING FACTOR 1"/>
    <property type="match status" value="1"/>
</dbReference>
<dbReference type="RefSeq" id="WP_377960745.1">
    <property type="nucleotide sequence ID" value="NZ_JBHZOL010000008.1"/>
</dbReference>
<protein>
    <submittedName>
        <fullName evidence="7">NAD(P)/FAD-dependent oxidoreductase</fullName>
        <ecNumber evidence="7">1.6.5.-</ecNumber>
    </submittedName>
</protein>
<dbReference type="GO" id="GO:0016491">
    <property type="term" value="F:oxidoreductase activity"/>
    <property type="evidence" value="ECO:0007669"/>
    <property type="project" value="UniProtKB-KW"/>
</dbReference>
<dbReference type="PANTHER" id="PTHR42913:SF4">
    <property type="entry name" value="ALTERNATIVE NAD(P)H-UBIQUINONE OXIDOREDUCTASE C1, CHLOROPLASTIC_MITOCHONDRIAL"/>
    <property type="match status" value="1"/>
</dbReference>
<evidence type="ECO:0000259" key="6">
    <source>
        <dbReference type="Pfam" id="PF07992"/>
    </source>
</evidence>
<dbReference type="InterPro" id="IPR051169">
    <property type="entry name" value="NADH-Q_oxidoreductase"/>
</dbReference>
<dbReference type="SUPFAM" id="SSF51905">
    <property type="entry name" value="FAD/NAD(P)-binding domain"/>
    <property type="match status" value="2"/>
</dbReference>